<feature type="domain" description="Glycosyl transferase family 1" evidence="1">
    <location>
        <begin position="205"/>
        <end position="296"/>
    </location>
</feature>
<comment type="caution">
    <text evidence="2">The sequence shown here is derived from an EMBL/GenBank/DDBJ whole genome shotgun (WGS) entry which is preliminary data.</text>
</comment>
<proteinExistence type="predicted"/>
<evidence type="ECO:0000259" key="1">
    <source>
        <dbReference type="Pfam" id="PF00534"/>
    </source>
</evidence>
<organism evidence="2 3">
    <name type="scientific">Carboxylicivirga sediminis</name>
    <dbReference type="NCBI Taxonomy" id="2006564"/>
    <lineage>
        <taxon>Bacteria</taxon>
        <taxon>Pseudomonadati</taxon>
        <taxon>Bacteroidota</taxon>
        <taxon>Bacteroidia</taxon>
        <taxon>Marinilabiliales</taxon>
        <taxon>Marinilabiliaceae</taxon>
        <taxon>Carboxylicivirga</taxon>
    </lineage>
</organism>
<dbReference type="Gene3D" id="3.40.50.2000">
    <property type="entry name" value="Glycogen Phosphorylase B"/>
    <property type="match status" value="1"/>
</dbReference>
<evidence type="ECO:0000313" key="3">
    <source>
        <dbReference type="Proteomes" id="UP000679220"/>
    </source>
</evidence>
<accession>A0A941IX64</accession>
<reference evidence="2" key="1">
    <citation type="journal article" date="2018" name="Int. J. Syst. Evol. Microbiol.">
        <title>Carboxylicivirga sediminis sp. nov., isolated from coastal sediment.</title>
        <authorList>
            <person name="Wang F.Q."/>
            <person name="Ren L.H."/>
            <person name="Zou R.J."/>
            <person name="Sun Y.Z."/>
            <person name="Liu X.J."/>
            <person name="Jiang F."/>
            <person name="Liu L.J."/>
        </authorList>
    </citation>
    <scope>NUCLEOTIDE SEQUENCE</scope>
    <source>
        <strain evidence="2">JR1</strain>
    </source>
</reference>
<dbReference type="AlphaFoldDB" id="A0A941IX64"/>
<reference evidence="2" key="2">
    <citation type="submission" date="2021-04" db="EMBL/GenBank/DDBJ databases">
        <authorList>
            <person name="Zhang T."/>
            <person name="Zhang Y."/>
            <person name="Lu D."/>
            <person name="Zuo D."/>
            <person name="Du Z."/>
        </authorList>
    </citation>
    <scope>NUCLEOTIDE SEQUENCE</scope>
    <source>
        <strain evidence="2">JR1</strain>
    </source>
</reference>
<name>A0A941IX64_9BACT</name>
<sequence>MYKIKSKKNILIVADSPNWAYHHIALFVKKHFAKKYNIYIDFTCVYEKSDIKRKLSNIKIRIKYCKRRLSNKYDIVILLGFYFDRGINLPYKYNHIIKGIYTSTFPPQGAVREDWSLDKNQFLEKYFSNCDLIIAGSHDIVELYKNKEIPIKYCNAPTIDEDRFKAKFKETKSPGILTIGWTGNPNRKFKGFYDIILPAIDKIQEKYGNKVRFITRFKGPLETLIDFYNDVDLVLIASNGDAGPSLFWEASMCHIPCISTKNGWPAEVIIHQENGILCERTISDFYYWIDYIYNNRDILALFSRRIKNDTINKLGNQVNIDRWDDALESILSQK</sequence>
<dbReference type="RefSeq" id="WP_212189979.1">
    <property type="nucleotide sequence ID" value="NZ_JAGTAR010000012.1"/>
</dbReference>
<dbReference type="EC" id="2.4.-.-" evidence="2"/>
<protein>
    <submittedName>
        <fullName evidence="2">Glycosyltransferase</fullName>
        <ecNumber evidence="2">2.4.-.-</ecNumber>
    </submittedName>
</protein>
<keyword evidence="2" id="KW-0328">Glycosyltransferase</keyword>
<dbReference type="EMBL" id="JAGTAR010000012">
    <property type="protein sequence ID" value="MBR8535740.1"/>
    <property type="molecule type" value="Genomic_DNA"/>
</dbReference>
<dbReference type="SUPFAM" id="SSF53756">
    <property type="entry name" value="UDP-Glycosyltransferase/glycogen phosphorylase"/>
    <property type="match status" value="1"/>
</dbReference>
<dbReference type="GO" id="GO:0016757">
    <property type="term" value="F:glycosyltransferase activity"/>
    <property type="evidence" value="ECO:0007669"/>
    <property type="project" value="UniProtKB-KW"/>
</dbReference>
<dbReference type="Pfam" id="PF00534">
    <property type="entry name" value="Glycos_transf_1"/>
    <property type="match status" value="1"/>
</dbReference>
<evidence type="ECO:0000313" key="2">
    <source>
        <dbReference type="EMBL" id="MBR8535740.1"/>
    </source>
</evidence>
<keyword evidence="2" id="KW-0808">Transferase</keyword>
<keyword evidence="3" id="KW-1185">Reference proteome</keyword>
<dbReference type="InterPro" id="IPR001296">
    <property type="entry name" value="Glyco_trans_1"/>
</dbReference>
<gene>
    <name evidence="2" type="ORF">KDU71_09250</name>
</gene>
<dbReference type="Proteomes" id="UP000679220">
    <property type="component" value="Unassembled WGS sequence"/>
</dbReference>